<dbReference type="Proteomes" id="UP000005695">
    <property type="component" value="Unassembled WGS sequence"/>
</dbReference>
<protein>
    <submittedName>
        <fullName evidence="5">Cytochrome c family protein</fullName>
    </submittedName>
</protein>
<evidence type="ECO:0000313" key="6">
    <source>
        <dbReference type="Proteomes" id="UP000005695"/>
    </source>
</evidence>
<evidence type="ECO:0000256" key="3">
    <source>
        <dbReference type="SAM" id="SignalP"/>
    </source>
</evidence>
<feature type="transmembrane region" description="Helical" evidence="2">
    <location>
        <begin position="311"/>
        <end position="333"/>
    </location>
</feature>
<evidence type="ECO:0000256" key="1">
    <source>
        <dbReference type="ARBA" id="ARBA00022729"/>
    </source>
</evidence>
<dbReference type="SUPFAM" id="SSF48695">
    <property type="entry name" value="Multiheme cytochromes"/>
    <property type="match status" value="1"/>
</dbReference>
<evidence type="ECO:0000313" key="5">
    <source>
        <dbReference type="EMBL" id="EAT14545.1"/>
    </source>
</evidence>
<dbReference type="InterPro" id="IPR018247">
    <property type="entry name" value="EF_Hand_1_Ca_BS"/>
</dbReference>
<dbReference type="InterPro" id="IPR010177">
    <property type="entry name" value="Paired_CXXCH_1"/>
</dbReference>
<reference evidence="5" key="1">
    <citation type="submission" date="2006-05" db="EMBL/GenBank/DDBJ databases">
        <title>Annotation of the draft genome assembly of Desulfuromonas acetoxidans DSM 684.</title>
        <authorList>
            <consortium name="US DOE Joint Genome Institute (JGI-ORNL)"/>
            <person name="Larimer F."/>
            <person name="Land M."/>
            <person name="Hauser L."/>
        </authorList>
    </citation>
    <scope>NUCLEOTIDE SEQUENCE [LARGE SCALE GENOMIC DNA]</scope>
    <source>
        <strain evidence="5">DSM 684</strain>
    </source>
</reference>
<proteinExistence type="predicted"/>
<organism evidence="5 6">
    <name type="scientific">Desulfuromonas acetoxidans (strain DSM 684 / 11070)</name>
    <dbReference type="NCBI Taxonomy" id="281689"/>
    <lineage>
        <taxon>Bacteria</taxon>
        <taxon>Pseudomonadati</taxon>
        <taxon>Thermodesulfobacteriota</taxon>
        <taxon>Desulfuromonadia</taxon>
        <taxon>Desulfuromonadales</taxon>
        <taxon>Desulfuromonadaceae</taxon>
        <taxon>Desulfuromonas</taxon>
    </lineage>
</organism>
<dbReference type="AlphaFoldDB" id="Q1JWD8"/>
<dbReference type="EMBL" id="AAEW02000022">
    <property type="protein sequence ID" value="EAT14545.1"/>
    <property type="molecule type" value="Genomic_DNA"/>
</dbReference>
<dbReference type="PANTHER" id="PTHR35038:SF8">
    <property type="entry name" value="C-TYPE POLYHEME CYTOCHROME OMCC"/>
    <property type="match status" value="1"/>
</dbReference>
<evidence type="ECO:0000256" key="2">
    <source>
        <dbReference type="SAM" id="Phobius"/>
    </source>
</evidence>
<feature type="domain" description="Doubled CXXCH motif" evidence="4">
    <location>
        <begin position="101"/>
        <end position="136"/>
    </location>
</feature>
<accession>Q1JWD8</accession>
<dbReference type="PROSITE" id="PS00018">
    <property type="entry name" value="EF_HAND_1"/>
    <property type="match status" value="1"/>
</dbReference>
<dbReference type="Pfam" id="PF09699">
    <property type="entry name" value="Paired_CXXCH_1"/>
    <property type="match status" value="1"/>
</dbReference>
<keyword evidence="1 3" id="KW-0732">Signal</keyword>
<sequence>MKRLLLCYAAILVALMMSQTVWAMETEDCLGCHTEVDEVGEDYVIAGELFAKTAHAEEGCTACHEVGDEHPDDGVEAELVATCADCHDQVTETYNSSVHAENAECRDCHNAHQALAPVSLSGVQMNESCQDCHGSTEVEETHARWLPQADVHIRSVPCVSCHSSSEKFVITLYVTQRQGNRAYADYELLDYQQLAERTEGAPVSSLLDIDNNGEVSLDELSTFYKNGEKSGLRLWAMMTPETVEHNFTTLDNRWDCTYCHAAGPEAMQHSYAAFPAEDGSYQRVPMEQGATLDALFGTPDFYMVGSTRSKVLNIVGLLILLGGLAMPIGHGTLRFLTRKNRKKEH</sequence>
<comment type="caution">
    <text evidence="5">The sequence shown here is derived from an EMBL/GenBank/DDBJ whole genome shotgun (WGS) entry which is preliminary data.</text>
</comment>
<keyword evidence="6" id="KW-1185">Reference proteome</keyword>
<name>Q1JWD8_DESA6</name>
<reference evidence="5" key="2">
    <citation type="submission" date="2006-05" db="EMBL/GenBank/DDBJ databases">
        <title>Sequencing of the draft genome and assembly of Desulfuromonas acetoxidans DSM 684.</title>
        <authorList>
            <consortium name="US DOE Joint Genome Institute (JGI-PGF)"/>
            <person name="Copeland A."/>
            <person name="Lucas S."/>
            <person name="Lapidus A."/>
            <person name="Barry K."/>
            <person name="Detter J.C."/>
            <person name="Glavina del Rio T."/>
            <person name="Hammon N."/>
            <person name="Israni S."/>
            <person name="Dalin E."/>
            <person name="Tice H."/>
            <person name="Bruce D."/>
            <person name="Pitluck S."/>
            <person name="Richardson P."/>
        </authorList>
    </citation>
    <scope>NUCLEOTIDE SEQUENCE [LARGE SCALE GENOMIC DNA]</scope>
    <source>
        <strain evidence="5">DSM 684</strain>
    </source>
</reference>
<gene>
    <name evidence="5" type="ORF">Dace_0344</name>
</gene>
<dbReference type="CDD" id="cd08168">
    <property type="entry name" value="Cytochrom_C3"/>
    <property type="match status" value="1"/>
</dbReference>
<dbReference type="GO" id="GO:0016491">
    <property type="term" value="F:oxidoreductase activity"/>
    <property type="evidence" value="ECO:0007669"/>
    <property type="project" value="TreeGrafter"/>
</dbReference>
<dbReference type="PANTHER" id="PTHR35038">
    <property type="entry name" value="DISSIMILATORY SULFITE REDUCTASE SIRA"/>
    <property type="match status" value="1"/>
</dbReference>
<evidence type="ECO:0000259" key="4">
    <source>
        <dbReference type="Pfam" id="PF09699"/>
    </source>
</evidence>
<feature type="signal peptide" evidence="3">
    <location>
        <begin position="1"/>
        <end position="23"/>
    </location>
</feature>
<keyword evidence="2" id="KW-0812">Transmembrane</keyword>
<dbReference type="InterPro" id="IPR051829">
    <property type="entry name" value="Multiheme_Cytochr_ET"/>
</dbReference>
<feature type="chain" id="PRO_5004192288" evidence="3">
    <location>
        <begin position="24"/>
        <end position="345"/>
    </location>
</feature>
<keyword evidence="2" id="KW-0472">Membrane</keyword>
<dbReference type="RefSeq" id="WP_006002519.1">
    <property type="nucleotide sequence ID" value="NZ_AAEW02000022.1"/>
</dbReference>
<dbReference type="Gene3D" id="3.90.10.10">
    <property type="entry name" value="Cytochrome C3"/>
    <property type="match status" value="1"/>
</dbReference>
<dbReference type="OrthoDB" id="5405110at2"/>
<dbReference type="InterPro" id="IPR036280">
    <property type="entry name" value="Multihaem_cyt_sf"/>
</dbReference>
<keyword evidence="2" id="KW-1133">Transmembrane helix</keyword>